<evidence type="ECO:0000256" key="7">
    <source>
        <dbReference type="ARBA" id="ARBA00022801"/>
    </source>
</evidence>
<comment type="similarity">
    <text evidence="13 14">In the central section; belongs to the AAA ATPase family.</text>
</comment>
<keyword evidence="12 14" id="KW-0472">Membrane</keyword>
<keyword evidence="7 14" id="KW-0378">Hydrolase</keyword>
<dbReference type="GO" id="GO:0016887">
    <property type="term" value="F:ATP hydrolysis activity"/>
    <property type="evidence" value="ECO:0007669"/>
    <property type="project" value="UniProtKB-UniRule"/>
</dbReference>
<evidence type="ECO:0000256" key="14">
    <source>
        <dbReference type="HAMAP-Rule" id="MF_01458"/>
    </source>
</evidence>
<evidence type="ECO:0000256" key="10">
    <source>
        <dbReference type="ARBA" id="ARBA00022989"/>
    </source>
</evidence>
<evidence type="ECO:0000313" key="17">
    <source>
        <dbReference type="EMBL" id="KKT82389.1"/>
    </source>
</evidence>
<dbReference type="EC" id="3.4.24.-" evidence="14"/>
<accession>A0A0G1NDW1</accession>
<dbReference type="EMBL" id="LCJR01000007">
    <property type="protein sequence ID" value="KKT82389.1"/>
    <property type="molecule type" value="Genomic_DNA"/>
</dbReference>
<evidence type="ECO:0000256" key="15">
    <source>
        <dbReference type="RuleBase" id="RU003651"/>
    </source>
</evidence>
<comment type="subunit">
    <text evidence="14">Homohexamer.</text>
</comment>
<proteinExistence type="inferred from homology"/>
<dbReference type="InterPro" id="IPR000642">
    <property type="entry name" value="Peptidase_M41"/>
</dbReference>
<dbReference type="InterPro" id="IPR005936">
    <property type="entry name" value="FtsH"/>
</dbReference>
<evidence type="ECO:0000256" key="2">
    <source>
        <dbReference type="ARBA" id="ARBA00010044"/>
    </source>
</evidence>
<dbReference type="Proteomes" id="UP000034032">
    <property type="component" value="Unassembled WGS sequence"/>
</dbReference>
<dbReference type="GO" id="GO:0008270">
    <property type="term" value="F:zinc ion binding"/>
    <property type="evidence" value="ECO:0007669"/>
    <property type="project" value="UniProtKB-UniRule"/>
</dbReference>
<keyword evidence="6 14" id="KW-0547">Nucleotide-binding</keyword>
<evidence type="ECO:0000256" key="9">
    <source>
        <dbReference type="ARBA" id="ARBA00022840"/>
    </source>
</evidence>
<dbReference type="GO" id="GO:0005524">
    <property type="term" value="F:ATP binding"/>
    <property type="evidence" value="ECO:0007669"/>
    <property type="project" value="UniProtKB-UniRule"/>
</dbReference>
<dbReference type="FunFam" id="1.10.8.60:FF:000001">
    <property type="entry name" value="ATP-dependent zinc metalloprotease FtsH"/>
    <property type="match status" value="1"/>
</dbReference>
<dbReference type="InterPro" id="IPR003960">
    <property type="entry name" value="ATPase_AAA_CS"/>
</dbReference>
<dbReference type="GO" id="GO:0004222">
    <property type="term" value="F:metalloendopeptidase activity"/>
    <property type="evidence" value="ECO:0007669"/>
    <property type="project" value="InterPro"/>
</dbReference>
<keyword evidence="3 14" id="KW-0645">Protease</keyword>
<feature type="binding site" evidence="14">
    <location>
        <position position="435"/>
    </location>
    <ligand>
        <name>Zn(2+)</name>
        <dbReference type="ChEBI" id="CHEBI:29105"/>
        <note>catalytic</note>
    </ligand>
</feature>
<comment type="similarity">
    <text evidence="2 14">In the C-terminal section; belongs to the peptidase M41 family.</text>
</comment>
<comment type="caution">
    <text evidence="17">The sequence shown here is derived from an EMBL/GenBank/DDBJ whole genome shotgun (WGS) entry which is preliminary data.</text>
</comment>
<evidence type="ECO:0000256" key="3">
    <source>
        <dbReference type="ARBA" id="ARBA00022670"/>
    </source>
</evidence>
<keyword evidence="5 14" id="KW-0479">Metal-binding</keyword>
<dbReference type="InterPro" id="IPR003959">
    <property type="entry name" value="ATPase_AAA_core"/>
</dbReference>
<keyword evidence="10 14" id="KW-1133">Transmembrane helix</keyword>
<dbReference type="GO" id="GO:0005886">
    <property type="term" value="C:plasma membrane"/>
    <property type="evidence" value="ECO:0007669"/>
    <property type="project" value="UniProtKB-SubCell"/>
</dbReference>
<keyword evidence="4 14" id="KW-0812">Transmembrane</keyword>
<evidence type="ECO:0000256" key="13">
    <source>
        <dbReference type="ARBA" id="ARBA00061570"/>
    </source>
</evidence>
<feature type="binding site" evidence="14">
    <location>
        <position position="512"/>
    </location>
    <ligand>
        <name>Zn(2+)</name>
        <dbReference type="ChEBI" id="CHEBI:29105"/>
        <note>catalytic</note>
    </ligand>
</feature>
<dbReference type="InterPro" id="IPR041569">
    <property type="entry name" value="AAA_lid_3"/>
</dbReference>
<evidence type="ECO:0000256" key="8">
    <source>
        <dbReference type="ARBA" id="ARBA00022833"/>
    </source>
</evidence>
<dbReference type="Pfam" id="PF17862">
    <property type="entry name" value="AAA_lid_3"/>
    <property type="match status" value="1"/>
</dbReference>
<dbReference type="PANTHER" id="PTHR23076">
    <property type="entry name" value="METALLOPROTEASE M41 FTSH"/>
    <property type="match status" value="1"/>
</dbReference>
<dbReference type="NCBIfam" id="TIGR01241">
    <property type="entry name" value="FtsH_fam"/>
    <property type="match status" value="1"/>
</dbReference>
<keyword evidence="9 14" id="KW-0067">ATP-binding</keyword>
<dbReference type="GO" id="GO:0004176">
    <property type="term" value="F:ATP-dependent peptidase activity"/>
    <property type="evidence" value="ECO:0007669"/>
    <property type="project" value="InterPro"/>
</dbReference>
<dbReference type="CDD" id="cd19501">
    <property type="entry name" value="RecA-like_FtsH"/>
    <property type="match status" value="1"/>
</dbReference>
<dbReference type="SUPFAM" id="SSF140990">
    <property type="entry name" value="FtsH protease domain-like"/>
    <property type="match status" value="1"/>
</dbReference>
<dbReference type="GO" id="GO:0030163">
    <property type="term" value="P:protein catabolic process"/>
    <property type="evidence" value="ECO:0007669"/>
    <property type="project" value="UniProtKB-UniRule"/>
</dbReference>
<feature type="active site" evidence="14">
    <location>
        <position position="436"/>
    </location>
</feature>
<dbReference type="InterPro" id="IPR037219">
    <property type="entry name" value="Peptidase_M41-like"/>
</dbReference>
<protein>
    <recommendedName>
        <fullName evidence="14">ATP-dependent zinc metalloprotease FtsH</fullName>
        <ecNumber evidence="14">3.4.24.-</ecNumber>
    </recommendedName>
</protein>
<evidence type="ECO:0000256" key="4">
    <source>
        <dbReference type="ARBA" id="ARBA00022692"/>
    </source>
</evidence>
<name>A0A0G1NDW1_9BACT</name>
<feature type="binding site" evidence="14">
    <location>
        <begin position="213"/>
        <end position="220"/>
    </location>
    <ligand>
        <name>ATP</name>
        <dbReference type="ChEBI" id="CHEBI:30616"/>
    </ligand>
</feature>
<evidence type="ECO:0000256" key="6">
    <source>
        <dbReference type="ARBA" id="ARBA00022741"/>
    </source>
</evidence>
<feature type="transmembrane region" description="Helical" evidence="14">
    <location>
        <begin position="121"/>
        <end position="141"/>
    </location>
</feature>
<comment type="function">
    <text evidence="14">Acts as a processive, ATP-dependent zinc metallopeptidase for both cytoplasmic and membrane proteins. Plays a role in the quality control of integral membrane proteins.</text>
</comment>
<sequence>MGRNPGTNQPPSLLVMAGMIFVVLLIFNLASKVSGCFAPAELTFQYGELDREIENGNIGSIKIKNSGEIEGLLNKPVNEKTAFKIKALPFATMEDAQPLINQIKAKNPKAVIEVIHEGDGWLSTLVNLLPIIILVLFLVFMMKMTTQGNGKVMQFGKSKAKLVSPTNQKVTFADVKGVDEAKEELVEIVEFLKNPRKFTALGGRLPRGVLLVGPPGTGKTMLAKAVAGEAGVPFFSISGSDFVEMFVGVGASRVRDLFERAKQQAPGIIFIDEIDAVGRHRGTGLGGGHDEREQTLNQLLAEMDGFESNNGVIVIAATNRPDVLDPALQRPGRFDRQVVVNRPDIKGRQAILEIHASKTNMDPSVKLDVIARGTPGFVGAELANLINEAALNAARRDNTTVTMEDLEYAKDKVLMGLAKHSLNISEDEKETTAIHEAGHTVVAVFMPHADPIHKVTIVPRGMSMGSTWQLPVDDKHNYSEDYLKSQLAILMGGRAAEEVFLKGQKNTGASSDIERATDIARRMVREWGMSGLGPVNFQNETANPFLGKQLSEDRGNYSEDTARKIDAEIKTLLDNAYHQAQTILRANSESTKAIAKKLLEKEVLSGDEVRQIIDGPK</sequence>
<dbReference type="Gene3D" id="3.40.50.300">
    <property type="entry name" value="P-loop containing nucleotide triphosphate hydrolases"/>
    <property type="match status" value="1"/>
</dbReference>
<dbReference type="SMART" id="SM00382">
    <property type="entry name" value="AAA"/>
    <property type="match status" value="1"/>
</dbReference>
<dbReference type="FunFam" id="3.40.50.300:FF:000001">
    <property type="entry name" value="ATP-dependent zinc metalloprotease FtsH"/>
    <property type="match status" value="1"/>
</dbReference>
<feature type="binding site" evidence="14">
    <location>
        <position position="439"/>
    </location>
    <ligand>
        <name>Zn(2+)</name>
        <dbReference type="ChEBI" id="CHEBI:29105"/>
        <note>catalytic</note>
    </ligand>
</feature>
<feature type="transmembrane region" description="Helical" evidence="14">
    <location>
        <begin position="12"/>
        <end position="30"/>
    </location>
</feature>
<comment type="subcellular location">
    <subcellularLocation>
        <location evidence="14">Cell membrane</location>
        <topology evidence="14">Multi-pass membrane protein</topology>
        <orientation evidence="14">Cytoplasmic side</orientation>
    </subcellularLocation>
    <subcellularLocation>
        <location evidence="1">Membrane</location>
    </subcellularLocation>
</comment>
<dbReference type="PANTHER" id="PTHR23076:SF97">
    <property type="entry name" value="ATP-DEPENDENT ZINC METALLOPROTEASE YME1L1"/>
    <property type="match status" value="1"/>
</dbReference>
<evidence type="ECO:0000256" key="1">
    <source>
        <dbReference type="ARBA" id="ARBA00004370"/>
    </source>
</evidence>
<dbReference type="FunFam" id="1.20.58.760:FF:000001">
    <property type="entry name" value="ATP-dependent zinc metalloprotease FtsH"/>
    <property type="match status" value="1"/>
</dbReference>
<reference evidence="17 18" key="1">
    <citation type="journal article" date="2015" name="Nature">
        <title>rRNA introns, odd ribosomes, and small enigmatic genomes across a large radiation of phyla.</title>
        <authorList>
            <person name="Brown C.T."/>
            <person name="Hug L.A."/>
            <person name="Thomas B.C."/>
            <person name="Sharon I."/>
            <person name="Castelle C.J."/>
            <person name="Singh A."/>
            <person name="Wilkins M.J."/>
            <person name="Williams K.H."/>
            <person name="Banfield J.F."/>
        </authorList>
    </citation>
    <scope>NUCLEOTIDE SEQUENCE [LARGE SCALE GENOMIC DNA]</scope>
</reference>
<dbReference type="InterPro" id="IPR003593">
    <property type="entry name" value="AAA+_ATPase"/>
</dbReference>
<gene>
    <name evidence="14" type="primary">ftsH</name>
    <name evidence="17" type="ORF">UW79_C0007G0011</name>
</gene>
<dbReference type="PATRIC" id="fig|1619025.3.peg.298"/>
<evidence type="ECO:0000256" key="12">
    <source>
        <dbReference type="ARBA" id="ARBA00023136"/>
    </source>
</evidence>
<dbReference type="SUPFAM" id="SSF52540">
    <property type="entry name" value="P-loop containing nucleoside triphosphate hydrolases"/>
    <property type="match status" value="1"/>
</dbReference>
<evidence type="ECO:0000259" key="16">
    <source>
        <dbReference type="SMART" id="SM00382"/>
    </source>
</evidence>
<comment type="similarity">
    <text evidence="15">Belongs to the AAA ATPase family.</text>
</comment>
<feature type="domain" description="AAA+ ATPase" evidence="16">
    <location>
        <begin position="205"/>
        <end position="344"/>
    </location>
</feature>
<evidence type="ECO:0000256" key="11">
    <source>
        <dbReference type="ARBA" id="ARBA00023049"/>
    </source>
</evidence>
<dbReference type="Gene3D" id="1.20.58.760">
    <property type="entry name" value="Peptidase M41"/>
    <property type="match status" value="1"/>
</dbReference>
<evidence type="ECO:0000313" key="18">
    <source>
        <dbReference type="Proteomes" id="UP000034032"/>
    </source>
</evidence>
<organism evidence="17 18">
    <name type="scientific">Candidatus Yanofskybacteria bacterium GW2011_GWA2_44_9</name>
    <dbReference type="NCBI Taxonomy" id="1619025"/>
    <lineage>
        <taxon>Bacteria</taxon>
        <taxon>Candidatus Yanofskyibacteriota</taxon>
    </lineage>
</organism>
<dbReference type="HAMAP" id="MF_01458">
    <property type="entry name" value="FtsH"/>
    <property type="match status" value="1"/>
</dbReference>
<dbReference type="InterPro" id="IPR027417">
    <property type="entry name" value="P-loop_NTPase"/>
</dbReference>
<evidence type="ECO:0000256" key="5">
    <source>
        <dbReference type="ARBA" id="ARBA00022723"/>
    </source>
</evidence>
<comment type="cofactor">
    <cofactor evidence="14">
        <name>Zn(2+)</name>
        <dbReference type="ChEBI" id="CHEBI:29105"/>
    </cofactor>
    <text evidence="14">Binds 1 zinc ion per subunit.</text>
</comment>
<keyword evidence="11 14" id="KW-0482">Metalloprotease</keyword>
<keyword evidence="8 14" id="KW-0862">Zinc</keyword>
<dbReference type="Pfam" id="PF00004">
    <property type="entry name" value="AAA"/>
    <property type="match status" value="1"/>
</dbReference>
<keyword evidence="14" id="KW-1003">Cell membrane</keyword>
<dbReference type="AlphaFoldDB" id="A0A0G1NDW1"/>
<dbReference type="PROSITE" id="PS00674">
    <property type="entry name" value="AAA"/>
    <property type="match status" value="1"/>
</dbReference>
<dbReference type="Pfam" id="PF01434">
    <property type="entry name" value="Peptidase_M41"/>
    <property type="match status" value="1"/>
</dbReference>
<dbReference type="GO" id="GO:0006508">
    <property type="term" value="P:proteolysis"/>
    <property type="evidence" value="ECO:0007669"/>
    <property type="project" value="UniProtKB-KW"/>
</dbReference>
<dbReference type="Gene3D" id="1.10.8.60">
    <property type="match status" value="1"/>
</dbReference>